<keyword evidence="5" id="KW-0046">Antibiotic resistance</keyword>
<keyword evidence="6" id="KW-1003">Cell membrane</keyword>
<feature type="region of interest" description="Disordered" evidence="7">
    <location>
        <begin position="1"/>
        <end position="22"/>
    </location>
</feature>
<evidence type="ECO:0000256" key="5">
    <source>
        <dbReference type="ARBA" id="ARBA00023251"/>
    </source>
</evidence>
<dbReference type="InterPro" id="IPR000412">
    <property type="entry name" value="ABC_2_transport"/>
</dbReference>
<feature type="domain" description="ABC transmembrane type-2" evidence="8">
    <location>
        <begin position="53"/>
        <end position="286"/>
    </location>
</feature>
<dbReference type="GO" id="GO:0043190">
    <property type="term" value="C:ATP-binding cassette (ABC) transporter complex"/>
    <property type="evidence" value="ECO:0007669"/>
    <property type="project" value="InterPro"/>
</dbReference>
<gene>
    <name evidence="9" type="ORF">SAMN05660359_00908</name>
</gene>
<dbReference type="PANTHER" id="PTHR43229">
    <property type="entry name" value="NODULATION PROTEIN J"/>
    <property type="match status" value="1"/>
</dbReference>
<reference evidence="10" key="1">
    <citation type="submission" date="2016-10" db="EMBL/GenBank/DDBJ databases">
        <authorList>
            <person name="Varghese N."/>
            <person name="Submissions S."/>
        </authorList>
    </citation>
    <scope>NUCLEOTIDE SEQUENCE [LARGE SCALE GENOMIC DNA]</scope>
    <source>
        <strain evidence="10">DSM 43161</strain>
    </source>
</reference>
<feature type="transmembrane region" description="Helical" evidence="6">
    <location>
        <begin position="132"/>
        <end position="157"/>
    </location>
</feature>
<evidence type="ECO:0000313" key="10">
    <source>
        <dbReference type="Proteomes" id="UP000183642"/>
    </source>
</evidence>
<dbReference type="Pfam" id="PF01061">
    <property type="entry name" value="ABC2_membrane"/>
    <property type="match status" value="1"/>
</dbReference>
<evidence type="ECO:0000256" key="3">
    <source>
        <dbReference type="ARBA" id="ARBA00022989"/>
    </source>
</evidence>
<dbReference type="PANTHER" id="PTHR43229:SF2">
    <property type="entry name" value="NODULATION PROTEIN J"/>
    <property type="match status" value="1"/>
</dbReference>
<protein>
    <recommendedName>
        <fullName evidence="6">Transport permease protein</fullName>
    </recommendedName>
</protein>
<evidence type="ECO:0000256" key="6">
    <source>
        <dbReference type="RuleBase" id="RU361157"/>
    </source>
</evidence>
<comment type="subcellular location">
    <subcellularLocation>
        <location evidence="6">Cell membrane</location>
        <topology evidence="6">Multi-pass membrane protein</topology>
    </subcellularLocation>
    <subcellularLocation>
        <location evidence="1">Membrane</location>
        <topology evidence="1">Multi-pass membrane protein</topology>
    </subcellularLocation>
</comment>
<feature type="transmembrane region" description="Helical" evidence="6">
    <location>
        <begin position="196"/>
        <end position="216"/>
    </location>
</feature>
<keyword evidence="10" id="KW-1185">Reference proteome</keyword>
<evidence type="ECO:0000256" key="4">
    <source>
        <dbReference type="ARBA" id="ARBA00023136"/>
    </source>
</evidence>
<feature type="transmembrane region" description="Helical" evidence="6">
    <location>
        <begin position="163"/>
        <end position="184"/>
    </location>
</feature>
<evidence type="ECO:0000259" key="8">
    <source>
        <dbReference type="PROSITE" id="PS51012"/>
    </source>
</evidence>
<name>A0A1I5DNC2_9ACTN</name>
<evidence type="ECO:0000256" key="1">
    <source>
        <dbReference type="ARBA" id="ARBA00004141"/>
    </source>
</evidence>
<dbReference type="Proteomes" id="UP000183642">
    <property type="component" value="Unassembled WGS sequence"/>
</dbReference>
<accession>A0A1I5DNC2</accession>
<comment type="similarity">
    <text evidence="6">Belongs to the ABC-2 integral membrane protein family.</text>
</comment>
<dbReference type="InterPro" id="IPR013525">
    <property type="entry name" value="ABC2_TM"/>
</dbReference>
<keyword evidence="2 6" id="KW-0812">Transmembrane</keyword>
<sequence>MHGEPVPEESVQEESVQEESVQEESVLERLRWAVADGLTVAGRDVAHWRRRPAALLVGLLFPVLLLVMFGYLLGGGMVVPGGGDYLDFLFPGMLALAMVFGLEATMTAVATDAGRGITDRFRSLPMAPSAVVLGRFLADVAASVAGLLVLLAGGLAIGWRPGAVGPALAAVGLLLLLRLACLWAGIHLGLVARDPAAVVAVQILVWPFAFLSNAFVATATMPGWLAAVAEWNPLATTVTAVRELFGNPVGAGGGWPTENALLLAVVWPVVIGTVFAVLSVRRYQALSR</sequence>
<evidence type="ECO:0000313" key="9">
    <source>
        <dbReference type="EMBL" id="SFO00600.1"/>
    </source>
</evidence>
<dbReference type="EMBL" id="FOWE01000002">
    <property type="protein sequence ID" value="SFO00600.1"/>
    <property type="molecule type" value="Genomic_DNA"/>
</dbReference>
<feature type="transmembrane region" description="Helical" evidence="6">
    <location>
        <begin position="88"/>
        <end position="111"/>
    </location>
</feature>
<dbReference type="AlphaFoldDB" id="A0A1I5DNC2"/>
<keyword evidence="4 6" id="KW-0472">Membrane</keyword>
<organism evidence="9 10">
    <name type="scientific">Geodermatophilus obscurus</name>
    <dbReference type="NCBI Taxonomy" id="1861"/>
    <lineage>
        <taxon>Bacteria</taxon>
        <taxon>Bacillati</taxon>
        <taxon>Actinomycetota</taxon>
        <taxon>Actinomycetes</taxon>
        <taxon>Geodermatophilales</taxon>
        <taxon>Geodermatophilaceae</taxon>
        <taxon>Geodermatophilus</taxon>
    </lineage>
</organism>
<keyword evidence="6" id="KW-0813">Transport</keyword>
<proteinExistence type="inferred from homology"/>
<dbReference type="InterPro" id="IPR051784">
    <property type="entry name" value="Nod_factor_ABC_transporter"/>
</dbReference>
<dbReference type="PIRSF" id="PIRSF006648">
    <property type="entry name" value="DrrB"/>
    <property type="match status" value="1"/>
</dbReference>
<dbReference type="GO" id="GO:0046677">
    <property type="term" value="P:response to antibiotic"/>
    <property type="evidence" value="ECO:0007669"/>
    <property type="project" value="UniProtKB-KW"/>
</dbReference>
<dbReference type="PROSITE" id="PS51012">
    <property type="entry name" value="ABC_TM2"/>
    <property type="match status" value="1"/>
</dbReference>
<feature type="transmembrane region" description="Helical" evidence="6">
    <location>
        <begin position="260"/>
        <end position="280"/>
    </location>
</feature>
<dbReference type="GO" id="GO:0140359">
    <property type="term" value="F:ABC-type transporter activity"/>
    <property type="evidence" value="ECO:0007669"/>
    <property type="project" value="InterPro"/>
</dbReference>
<evidence type="ECO:0000256" key="7">
    <source>
        <dbReference type="SAM" id="MobiDB-lite"/>
    </source>
</evidence>
<keyword evidence="3 6" id="KW-1133">Transmembrane helix</keyword>
<evidence type="ECO:0000256" key="2">
    <source>
        <dbReference type="ARBA" id="ARBA00022692"/>
    </source>
</evidence>
<feature type="transmembrane region" description="Helical" evidence="6">
    <location>
        <begin position="53"/>
        <end position="73"/>
    </location>
</feature>
<dbReference type="InterPro" id="IPR047817">
    <property type="entry name" value="ABC2_TM_bact-type"/>
</dbReference>